<evidence type="ECO:0000256" key="1">
    <source>
        <dbReference type="ARBA" id="ARBA00004609"/>
    </source>
</evidence>
<dbReference type="SMART" id="SM00768">
    <property type="entry name" value="X8"/>
    <property type="match status" value="1"/>
</dbReference>
<dbReference type="Proteomes" id="UP000596660">
    <property type="component" value="Unplaced"/>
</dbReference>
<reference evidence="12" key="2">
    <citation type="submission" date="2021-03" db="UniProtKB">
        <authorList>
            <consortium name="EnsemblPlants"/>
        </authorList>
    </citation>
    <scope>IDENTIFICATION</scope>
</reference>
<gene>
    <name evidence="12" type="primary">LOC110726351</name>
</gene>
<evidence type="ECO:0000256" key="4">
    <source>
        <dbReference type="ARBA" id="ARBA00022729"/>
    </source>
</evidence>
<keyword evidence="2" id="KW-1003">Cell membrane</keyword>
<dbReference type="KEGG" id="cqi:110726351"/>
<dbReference type="PANTHER" id="PTHR31044">
    <property type="entry name" value="BETA-1,3 GLUCANASE"/>
    <property type="match status" value="1"/>
</dbReference>
<dbReference type="Gramene" id="AUR62021573-RA">
    <property type="protein sequence ID" value="AUR62021573-RA:cds"/>
    <property type="gene ID" value="AUR62021573"/>
</dbReference>
<evidence type="ECO:0000256" key="3">
    <source>
        <dbReference type="ARBA" id="ARBA00022622"/>
    </source>
</evidence>
<evidence type="ECO:0000256" key="8">
    <source>
        <dbReference type="ARBA" id="ARBA00023288"/>
    </source>
</evidence>
<reference evidence="12" key="1">
    <citation type="journal article" date="2017" name="Nature">
        <title>The genome of Chenopodium quinoa.</title>
        <authorList>
            <person name="Jarvis D.E."/>
            <person name="Ho Y.S."/>
            <person name="Lightfoot D.J."/>
            <person name="Schmoeckel S.M."/>
            <person name="Li B."/>
            <person name="Borm T.J.A."/>
            <person name="Ohyanagi H."/>
            <person name="Mineta K."/>
            <person name="Michell C.T."/>
            <person name="Saber N."/>
            <person name="Kharbatia N.M."/>
            <person name="Rupper R.R."/>
            <person name="Sharp A.R."/>
            <person name="Dally N."/>
            <person name="Boughton B.A."/>
            <person name="Woo Y.H."/>
            <person name="Gao G."/>
            <person name="Schijlen E.G.W.M."/>
            <person name="Guo X."/>
            <person name="Momin A.A."/>
            <person name="Negrao S."/>
            <person name="Al-Babili S."/>
            <person name="Gehring C."/>
            <person name="Roessner U."/>
            <person name="Jung C."/>
            <person name="Murphy K."/>
            <person name="Arold S.T."/>
            <person name="Gojobori T."/>
            <person name="van der Linden C.G."/>
            <person name="van Loo E.N."/>
            <person name="Jellen E.N."/>
            <person name="Maughan P.J."/>
            <person name="Tester M."/>
        </authorList>
    </citation>
    <scope>NUCLEOTIDE SEQUENCE [LARGE SCALE GENOMIC DNA]</scope>
    <source>
        <strain evidence="12">cv. PI 614886</strain>
    </source>
</reference>
<dbReference type="RefSeq" id="XP_021761513.1">
    <property type="nucleotide sequence ID" value="XM_021905821.1"/>
</dbReference>
<dbReference type="GO" id="GO:0098552">
    <property type="term" value="C:side of membrane"/>
    <property type="evidence" value="ECO:0007669"/>
    <property type="project" value="UniProtKB-KW"/>
</dbReference>
<dbReference type="InterPro" id="IPR012946">
    <property type="entry name" value="X8"/>
</dbReference>
<dbReference type="InterPro" id="IPR044788">
    <property type="entry name" value="X8_dom_prot"/>
</dbReference>
<feature type="chain" id="PRO_5030514972" description="X8 domain-containing protein" evidence="10">
    <location>
        <begin position="21"/>
        <end position="234"/>
    </location>
</feature>
<keyword evidence="4 10" id="KW-0732">Signal</keyword>
<protein>
    <recommendedName>
        <fullName evidence="11">X8 domain-containing protein</fullName>
    </recommendedName>
</protein>
<dbReference type="AlphaFoldDB" id="A0A803M0U1"/>
<keyword evidence="13" id="KW-1185">Reference proteome</keyword>
<feature type="domain" description="X8" evidence="11">
    <location>
        <begin position="21"/>
        <end position="105"/>
    </location>
</feature>
<organism evidence="12 13">
    <name type="scientific">Chenopodium quinoa</name>
    <name type="common">Quinoa</name>
    <dbReference type="NCBI Taxonomy" id="63459"/>
    <lineage>
        <taxon>Eukaryota</taxon>
        <taxon>Viridiplantae</taxon>
        <taxon>Streptophyta</taxon>
        <taxon>Embryophyta</taxon>
        <taxon>Tracheophyta</taxon>
        <taxon>Spermatophyta</taxon>
        <taxon>Magnoliopsida</taxon>
        <taxon>eudicotyledons</taxon>
        <taxon>Gunneridae</taxon>
        <taxon>Pentapetalae</taxon>
        <taxon>Caryophyllales</taxon>
        <taxon>Chenopodiaceae</taxon>
        <taxon>Chenopodioideae</taxon>
        <taxon>Atripliceae</taxon>
        <taxon>Chenopodium</taxon>
    </lineage>
</organism>
<dbReference type="OrthoDB" id="1930814at2759"/>
<keyword evidence="6" id="KW-1015">Disulfide bond</keyword>
<dbReference type="SMR" id="A0A803M0U1"/>
<feature type="signal peptide" evidence="10">
    <location>
        <begin position="1"/>
        <end position="20"/>
    </location>
</feature>
<evidence type="ECO:0000256" key="5">
    <source>
        <dbReference type="ARBA" id="ARBA00023136"/>
    </source>
</evidence>
<dbReference type="FunFam" id="1.20.58.1040:FF:000001">
    <property type="entry name" value="Glucan endo-1,3-beta-glucosidase 4"/>
    <property type="match status" value="1"/>
</dbReference>
<dbReference type="EnsemblPlants" id="AUR62021573-RA">
    <property type="protein sequence ID" value="AUR62021573-RA:cds"/>
    <property type="gene ID" value="AUR62021573"/>
</dbReference>
<evidence type="ECO:0000256" key="7">
    <source>
        <dbReference type="ARBA" id="ARBA00023180"/>
    </source>
</evidence>
<evidence type="ECO:0000256" key="2">
    <source>
        <dbReference type="ARBA" id="ARBA00022475"/>
    </source>
</evidence>
<dbReference type="GeneID" id="110726351"/>
<dbReference type="Gene3D" id="1.20.58.1040">
    <property type="match status" value="1"/>
</dbReference>
<keyword evidence="7" id="KW-0325">Glycoprotein</keyword>
<comment type="subcellular location">
    <subcellularLocation>
        <location evidence="1">Cell membrane</location>
        <topology evidence="1">Lipid-anchor</topology>
        <topology evidence="1">GPI-anchor</topology>
    </subcellularLocation>
</comment>
<dbReference type="Pfam" id="PF07983">
    <property type="entry name" value="X8"/>
    <property type="match status" value="1"/>
</dbReference>
<evidence type="ECO:0000259" key="11">
    <source>
        <dbReference type="SMART" id="SM00768"/>
    </source>
</evidence>
<accession>A0A803M0U1</accession>
<dbReference type="GO" id="GO:0005886">
    <property type="term" value="C:plasma membrane"/>
    <property type="evidence" value="ECO:0007669"/>
    <property type="project" value="UniProtKB-SubCell"/>
</dbReference>
<evidence type="ECO:0000313" key="12">
    <source>
        <dbReference type="EnsemblPlants" id="AUR62021573-RA:cds"/>
    </source>
</evidence>
<sequence>MAVHLVIGLLILSMAGYSSASFCVCKPNVSPNMMQKAIDYACGAGADCKPISPSGQCYNPNSITAHCSYAVNSYYQKNAAKGATCDFSGAATLTNSDPSGGGCSYSASTGGTPTAGGTPTTTVPTTSPTTPTSTPLTPISGSGSTPGVTPVSGGTGGMGGTGGTGTGGVGMNPGSTSPYTASPNAGNGVLGGAGTGLAPTGSYDDSHAGNNLQSMSSGSILTTLAISTTVLMWN</sequence>
<proteinExistence type="predicted"/>
<keyword evidence="3" id="KW-0336">GPI-anchor</keyword>
<feature type="compositionally biased region" description="Gly residues" evidence="9">
    <location>
        <begin position="153"/>
        <end position="171"/>
    </location>
</feature>
<evidence type="ECO:0000313" key="13">
    <source>
        <dbReference type="Proteomes" id="UP000596660"/>
    </source>
</evidence>
<keyword evidence="5" id="KW-0472">Membrane</keyword>
<dbReference type="OMA" id="KQSCFNP"/>
<dbReference type="PANTHER" id="PTHR31044:SF117">
    <property type="entry name" value="OS07G0600700 PROTEIN"/>
    <property type="match status" value="1"/>
</dbReference>
<feature type="region of interest" description="Disordered" evidence="9">
    <location>
        <begin position="102"/>
        <end position="183"/>
    </location>
</feature>
<evidence type="ECO:0000256" key="9">
    <source>
        <dbReference type="SAM" id="MobiDB-lite"/>
    </source>
</evidence>
<feature type="compositionally biased region" description="Low complexity" evidence="9">
    <location>
        <begin position="108"/>
        <end position="152"/>
    </location>
</feature>
<evidence type="ECO:0000256" key="6">
    <source>
        <dbReference type="ARBA" id="ARBA00023157"/>
    </source>
</evidence>
<keyword evidence="8" id="KW-0449">Lipoprotein</keyword>
<name>A0A803M0U1_CHEQI</name>
<evidence type="ECO:0000256" key="10">
    <source>
        <dbReference type="SAM" id="SignalP"/>
    </source>
</evidence>
<dbReference type="GO" id="GO:0009506">
    <property type="term" value="C:plasmodesma"/>
    <property type="evidence" value="ECO:0007669"/>
    <property type="project" value="UniProtKB-ARBA"/>
</dbReference>